<evidence type="ECO:0000256" key="4">
    <source>
        <dbReference type="ARBA" id="ARBA00022840"/>
    </source>
</evidence>
<dbReference type="Gene3D" id="1.20.1560.10">
    <property type="entry name" value="ABC transporter type 1, transmembrane domain"/>
    <property type="match status" value="1"/>
</dbReference>
<evidence type="ECO:0000259" key="10">
    <source>
        <dbReference type="PROSITE" id="PS50929"/>
    </source>
</evidence>
<feature type="domain" description="ABC transporter" evidence="9">
    <location>
        <begin position="403"/>
        <end position="731"/>
    </location>
</feature>
<evidence type="ECO:0000313" key="12">
    <source>
        <dbReference type="Proteomes" id="UP000541444"/>
    </source>
</evidence>
<evidence type="ECO:0000256" key="5">
    <source>
        <dbReference type="ARBA" id="ARBA00022989"/>
    </source>
</evidence>
<keyword evidence="6 8" id="KW-0472">Membrane</keyword>
<dbReference type="Pfam" id="PF00005">
    <property type="entry name" value="ABC_tran"/>
    <property type="match status" value="1"/>
</dbReference>
<evidence type="ECO:0000259" key="9">
    <source>
        <dbReference type="PROSITE" id="PS50893"/>
    </source>
</evidence>
<evidence type="ECO:0000256" key="1">
    <source>
        <dbReference type="ARBA" id="ARBA00004141"/>
    </source>
</evidence>
<dbReference type="GO" id="GO:0016887">
    <property type="term" value="F:ATP hydrolysis activity"/>
    <property type="evidence" value="ECO:0007669"/>
    <property type="project" value="InterPro"/>
</dbReference>
<keyword evidence="12" id="KW-1185">Reference proteome</keyword>
<evidence type="ECO:0000313" key="11">
    <source>
        <dbReference type="EMBL" id="KAF6165907.1"/>
    </source>
</evidence>
<dbReference type="InterPro" id="IPR027417">
    <property type="entry name" value="P-loop_NTPase"/>
</dbReference>
<comment type="subcellular location">
    <subcellularLocation>
        <location evidence="1">Membrane</location>
        <topology evidence="1">Multi-pass membrane protein</topology>
    </subcellularLocation>
</comment>
<feature type="domain" description="ABC transmembrane type-1" evidence="10">
    <location>
        <begin position="125"/>
        <end position="369"/>
    </location>
</feature>
<keyword evidence="5 8" id="KW-1133">Transmembrane helix</keyword>
<dbReference type="PROSITE" id="PS50893">
    <property type="entry name" value="ABC_TRANSPORTER_2"/>
    <property type="match status" value="1"/>
</dbReference>
<dbReference type="InterPro" id="IPR017871">
    <property type="entry name" value="ABC_transporter-like_CS"/>
</dbReference>
<evidence type="ECO:0008006" key="13">
    <source>
        <dbReference type="Google" id="ProtNLM"/>
    </source>
</evidence>
<organism evidence="11 12">
    <name type="scientific">Kingdonia uniflora</name>
    <dbReference type="NCBI Taxonomy" id="39325"/>
    <lineage>
        <taxon>Eukaryota</taxon>
        <taxon>Viridiplantae</taxon>
        <taxon>Streptophyta</taxon>
        <taxon>Embryophyta</taxon>
        <taxon>Tracheophyta</taxon>
        <taxon>Spermatophyta</taxon>
        <taxon>Magnoliopsida</taxon>
        <taxon>Ranunculales</taxon>
        <taxon>Circaeasteraceae</taxon>
        <taxon>Kingdonia</taxon>
    </lineage>
</organism>
<evidence type="ECO:0000256" key="2">
    <source>
        <dbReference type="ARBA" id="ARBA00022692"/>
    </source>
</evidence>
<dbReference type="OrthoDB" id="6500128at2759"/>
<name>A0A7J7NFG9_9MAGN</name>
<evidence type="ECO:0000256" key="8">
    <source>
        <dbReference type="SAM" id="Phobius"/>
    </source>
</evidence>
<accession>A0A7J7NFG9</accession>
<keyword evidence="2 8" id="KW-0812">Transmembrane</keyword>
<dbReference type="GO" id="GO:0140359">
    <property type="term" value="F:ABC-type transporter activity"/>
    <property type="evidence" value="ECO:0007669"/>
    <property type="project" value="InterPro"/>
</dbReference>
<dbReference type="SUPFAM" id="SSF52540">
    <property type="entry name" value="P-loop containing nucleoside triphosphate hydrolases"/>
    <property type="match status" value="1"/>
</dbReference>
<dbReference type="PROSITE" id="PS00211">
    <property type="entry name" value="ABC_TRANSPORTER_1"/>
    <property type="match status" value="1"/>
</dbReference>
<dbReference type="GO" id="GO:0005524">
    <property type="term" value="F:ATP binding"/>
    <property type="evidence" value="ECO:0007669"/>
    <property type="project" value="UniProtKB-KW"/>
</dbReference>
<dbReference type="SMART" id="SM00382">
    <property type="entry name" value="AAA"/>
    <property type="match status" value="1"/>
</dbReference>
<dbReference type="AlphaFoldDB" id="A0A7J7NFG9"/>
<dbReference type="InterPro" id="IPR036640">
    <property type="entry name" value="ABC1_TM_sf"/>
</dbReference>
<dbReference type="PANTHER" id="PTHR24221">
    <property type="entry name" value="ATP-BINDING CASSETTE SUB-FAMILY B"/>
    <property type="match status" value="1"/>
</dbReference>
<dbReference type="InterPro" id="IPR039421">
    <property type="entry name" value="Type_1_exporter"/>
</dbReference>
<dbReference type="FunFam" id="1.20.1560.10:FF:000096">
    <property type="entry name" value="ABC transporter related"/>
    <property type="match status" value="1"/>
</dbReference>
<feature type="region of interest" description="Disordered" evidence="7">
    <location>
        <begin position="539"/>
        <end position="567"/>
    </location>
</feature>
<feature type="transmembrane region" description="Helical" evidence="8">
    <location>
        <begin position="226"/>
        <end position="245"/>
    </location>
</feature>
<keyword evidence="3" id="KW-0547">Nucleotide-binding</keyword>
<dbReference type="InterPro" id="IPR011527">
    <property type="entry name" value="ABC1_TM_dom"/>
</dbReference>
<dbReference type="PANTHER" id="PTHR24221:SF630">
    <property type="entry name" value="ABC TRANSPORTER B FAMILY MEMBER 29, CHLOROPLASTIC"/>
    <property type="match status" value="1"/>
</dbReference>
<feature type="transmembrane region" description="Helical" evidence="8">
    <location>
        <begin position="310"/>
        <end position="333"/>
    </location>
</feature>
<gene>
    <name evidence="11" type="ORF">GIB67_012804</name>
</gene>
<dbReference type="GO" id="GO:0016020">
    <property type="term" value="C:membrane"/>
    <property type="evidence" value="ECO:0007669"/>
    <property type="project" value="UniProtKB-SubCell"/>
</dbReference>
<sequence length="734" mass="80824">MAVIRIRVPITTLKSPIFKPKLLHLNKSSLKISSNPFKLSISSSFRPQKPLNRTSQSRSDDNFPLSNPSLDQIKPYVQSEWKPILKGWLCSVISVYCVSKIVPKVGNFSLVLNKMGEKGLIMKEGLILGGLVLVRLVANYWQQAFLWEAALNSAYKIRVYVFERVLKRDLGFFEGGSGVSAGDIAYRITSEASDVADTVYALLNTIVPSALQLTAMANQMLAVSPVLSLISAMIIPCISLVIVYFGERLRKVSRKAQYSVARLSTYLNEVLPSVFFVKASNAELCESARFKRLAHSDLSEHLRKKRMKALIPQIVQAIAVGVLLILFVASLLVSKGSFDGSAMVSFVTSLCLLIEPVQGVGKAYNELKQGEPAIERLFALTAFTPQVIEKPNAVDIGSVTGDVKFCNVSFRYGDNMPLVLNKLNLHVKPGETVALIGPSGGGKTTLTKLLLRLYDPLCGSVFIDNNDIQSIRMESLRGHVGLVSQDIVNLIRSIHGINVSKNVPIYPTATQTPTAPPRVTSFQGFISLGHHLFTDRGTCGQTRRDSDCGTRGRKRRDNDCGTPGRKRQVRSTYRVYDQILFSGTVAENIGYRDLLSGIHMEKVEHAARTANADEFIRTLSEGYETNIGPRGSILSGGQKQRLAIARAIYQNSSILIMDEATSALDSKSELLVRQAVERLMENHTVLVIAHRLETIQMADRVVLLENGKLEEVSPTYLMGNNNHCGSLITSEIAL</sequence>
<reference evidence="11 12" key="1">
    <citation type="journal article" date="2020" name="IScience">
        <title>Genome Sequencing of the Endangered Kingdonia uniflora (Circaeasteraceae, Ranunculales) Reveals Potential Mechanisms of Evolutionary Specialization.</title>
        <authorList>
            <person name="Sun Y."/>
            <person name="Deng T."/>
            <person name="Zhang A."/>
            <person name="Moore M.J."/>
            <person name="Landis J.B."/>
            <person name="Lin N."/>
            <person name="Zhang H."/>
            <person name="Zhang X."/>
            <person name="Huang J."/>
            <person name="Zhang X."/>
            <person name="Sun H."/>
            <person name="Wang H."/>
        </authorList>
    </citation>
    <scope>NUCLEOTIDE SEQUENCE [LARGE SCALE GENOMIC DNA]</scope>
    <source>
        <strain evidence="11">TB1705</strain>
        <tissue evidence="11">Leaf</tissue>
    </source>
</reference>
<dbReference type="Pfam" id="PF00664">
    <property type="entry name" value="ABC_membrane"/>
    <property type="match status" value="1"/>
</dbReference>
<dbReference type="InterPro" id="IPR003439">
    <property type="entry name" value="ABC_transporter-like_ATP-bd"/>
</dbReference>
<feature type="compositionally biased region" description="Polar residues" evidence="7">
    <location>
        <begin position="43"/>
        <end position="57"/>
    </location>
</feature>
<proteinExistence type="predicted"/>
<dbReference type="SUPFAM" id="SSF90123">
    <property type="entry name" value="ABC transporter transmembrane region"/>
    <property type="match status" value="1"/>
</dbReference>
<evidence type="ECO:0000256" key="6">
    <source>
        <dbReference type="ARBA" id="ARBA00023136"/>
    </source>
</evidence>
<dbReference type="InterPro" id="IPR003593">
    <property type="entry name" value="AAA+_ATPase"/>
</dbReference>
<protein>
    <recommendedName>
        <fullName evidence="13">ABC transporter B family member 29, chloroplastic</fullName>
    </recommendedName>
</protein>
<dbReference type="EMBL" id="JACGCM010000816">
    <property type="protein sequence ID" value="KAF6165907.1"/>
    <property type="molecule type" value="Genomic_DNA"/>
</dbReference>
<dbReference type="PROSITE" id="PS50929">
    <property type="entry name" value="ABC_TM1F"/>
    <property type="match status" value="1"/>
</dbReference>
<dbReference type="Proteomes" id="UP000541444">
    <property type="component" value="Unassembled WGS sequence"/>
</dbReference>
<keyword evidence="4" id="KW-0067">ATP-binding</keyword>
<evidence type="ECO:0000256" key="7">
    <source>
        <dbReference type="SAM" id="MobiDB-lite"/>
    </source>
</evidence>
<dbReference type="CDD" id="cd07346">
    <property type="entry name" value="ABC_6TM_exporters"/>
    <property type="match status" value="1"/>
</dbReference>
<comment type="caution">
    <text evidence="11">The sequence shown here is derived from an EMBL/GenBank/DDBJ whole genome shotgun (WGS) entry which is preliminary data.</text>
</comment>
<evidence type="ECO:0000256" key="3">
    <source>
        <dbReference type="ARBA" id="ARBA00022741"/>
    </source>
</evidence>
<dbReference type="Gene3D" id="3.40.50.300">
    <property type="entry name" value="P-loop containing nucleotide triphosphate hydrolases"/>
    <property type="match status" value="2"/>
</dbReference>
<feature type="region of interest" description="Disordered" evidence="7">
    <location>
        <begin position="43"/>
        <end position="66"/>
    </location>
</feature>